<proteinExistence type="predicted"/>
<dbReference type="InterPro" id="IPR035897">
    <property type="entry name" value="Toll_tir_struct_dom_sf"/>
</dbReference>
<evidence type="ECO:0000259" key="2">
    <source>
        <dbReference type="Pfam" id="PF13676"/>
    </source>
</evidence>
<reference evidence="3" key="2">
    <citation type="journal article" date="2022" name="Sci. Total Environ.">
        <title>Prevalence, transmission, and molecular epidemiology of tet(X)-positive bacteria among humans, animals, and environmental niches in China: An epidemiological, and genomic-based study.</title>
        <authorList>
            <person name="Dong N."/>
            <person name="Zeng Y."/>
            <person name="Cai C."/>
            <person name="Sun C."/>
            <person name="Lu J."/>
            <person name="Liu C."/>
            <person name="Zhou H."/>
            <person name="Sun Q."/>
            <person name="Shu L."/>
            <person name="Wang H."/>
            <person name="Wang Y."/>
            <person name="Wang S."/>
            <person name="Wu C."/>
            <person name="Chan E.W."/>
            <person name="Chen G."/>
            <person name="Shen Z."/>
            <person name="Chen S."/>
            <person name="Zhang R."/>
        </authorList>
    </citation>
    <scope>NUCLEOTIDE SEQUENCE</scope>
    <source>
        <strain evidence="3">R1692</strain>
    </source>
</reference>
<dbReference type="Gene3D" id="2.120.10.30">
    <property type="entry name" value="TolB, C-terminal domain"/>
    <property type="match status" value="1"/>
</dbReference>
<name>A0ABT7NT70_9SPHI</name>
<dbReference type="InterPro" id="IPR011047">
    <property type="entry name" value="Quinoprotein_ADH-like_sf"/>
</dbReference>
<dbReference type="SUPFAM" id="SSF82171">
    <property type="entry name" value="DPP6 N-terminal domain-like"/>
    <property type="match status" value="1"/>
</dbReference>
<evidence type="ECO:0000256" key="1">
    <source>
        <dbReference type="SAM" id="Phobius"/>
    </source>
</evidence>
<protein>
    <submittedName>
        <fullName evidence="3">Toll/interleukin-1 receptor domain-containing protein</fullName>
    </submittedName>
</protein>
<keyword evidence="1" id="KW-0812">Transmembrane</keyword>
<dbReference type="InterPro" id="IPR000157">
    <property type="entry name" value="TIR_dom"/>
</dbReference>
<keyword evidence="1" id="KW-1133">Transmembrane helix</keyword>
<gene>
    <name evidence="3" type="ORF">HX018_19060</name>
</gene>
<dbReference type="Gene3D" id="2.130.10.10">
    <property type="entry name" value="YVTN repeat-like/Quinoprotein amine dehydrogenase"/>
    <property type="match status" value="1"/>
</dbReference>
<keyword evidence="4" id="KW-1185">Reference proteome</keyword>
<feature type="domain" description="TIR" evidence="2">
    <location>
        <begin position="15"/>
        <end position="129"/>
    </location>
</feature>
<evidence type="ECO:0000313" key="3">
    <source>
        <dbReference type="EMBL" id="MDM1050341.1"/>
    </source>
</evidence>
<organism evidence="3 4">
    <name type="scientific">Sphingobacterium hotanense</name>
    <dbReference type="NCBI Taxonomy" id="649196"/>
    <lineage>
        <taxon>Bacteria</taxon>
        <taxon>Pseudomonadati</taxon>
        <taxon>Bacteroidota</taxon>
        <taxon>Sphingobacteriia</taxon>
        <taxon>Sphingobacteriales</taxon>
        <taxon>Sphingobacteriaceae</taxon>
        <taxon>Sphingobacterium</taxon>
    </lineage>
</organism>
<comment type="caution">
    <text evidence="3">The sequence shown here is derived from an EMBL/GenBank/DDBJ whole genome shotgun (WGS) entry which is preliminary data.</text>
</comment>
<dbReference type="SUPFAM" id="SSF50998">
    <property type="entry name" value="Quinoprotein alcohol dehydrogenase-like"/>
    <property type="match status" value="1"/>
</dbReference>
<evidence type="ECO:0000313" key="4">
    <source>
        <dbReference type="Proteomes" id="UP001170954"/>
    </source>
</evidence>
<dbReference type="Proteomes" id="UP001170954">
    <property type="component" value="Unassembled WGS sequence"/>
</dbReference>
<keyword evidence="3" id="KW-0675">Receptor</keyword>
<feature type="transmembrane region" description="Helical" evidence="1">
    <location>
        <begin position="252"/>
        <end position="271"/>
    </location>
</feature>
<reference evidence="3" key="1">
    <citation type="submission" date="2020-06" db="EMBL/GenBank/DDBJ databases">
        <authorList>
            <person name="Dong N."/>
        </authorList>
    </citation>
    <scope>NUCLEOTIDE SEQUENCE</scope>
    <source>
        <strain evidence="3">R1692</strain>
    </source>
</reference>
<dbReference type="EMBL" id="JACAGK010000087">
    <property type="protein sequence ID" value="MDM1050341.1"/>
    <property type="molecule type" value="Genomic_DNA"/>
</dbReference>
<dbReference type="Gene3D" id="3.40.50.10140">
    <property type="entry name" value="Toll/interleukin-1 receptor homology (TIR) domain"/>
    <property type="match status" value="1"/>
</dbReference>
<dbReference type="RefSeq" id="WP_286652410.1">
    <property type="nucleotide sequence ID" value="NZ_JACAGK010000087.1"/>
</dbReference>
<dbReference type="InterPro" id="IPR011042">
    <property type="entry name" value="6-blade_b-propeller_TolB-like"/>
</dbReference>
<accession>A0ABT7NT70</accession>
<dbReference type="Pfam" id="PF13676">
    <property type="entry name" value="TIR_2"/>
    <property type="match status" value="1"/>
</dbReference>
<sequence>MEQGSKDTSKRYKAFISYSHGNNQGEGRKWADWLHHALETYEIPEDLIGKKNEQGQEIPRQIYPVFQDEKELSASSNLNSSLTEALDRSEFLIYLSSPRSAKSNYVRDEIRYFKKTGKSKQIIALILSGEPEYSGKETENQCFPDELRYNVDADGTVQKDQPEEVLAADVRIPHTDKEGYTSAEAYRHQLQLEGKSNHEIKMAVDEYKKRLDLALLKIIAGILGVPLGELTKRDQAYQLEKIKKKNRNIQRIAIAIAALGIIAIIAGIVAWNQKNAALRNLARSLYASGINKLTESEYGDGAAYIAEATRRGDESAKLFAHSMLAIQDDLTVMQNSMAGNASYSPDAQWIATYANVGANNSVLQVWNAIDRKLVKQRADISSRQASRPQFDNKNRIYTAIDEYKIIRYHIADDKIEVLRPNPDSVFLTIRAVAPSGKYLVFQQSNQLVLFDIDKKQEKPLLSFSSITPNAAYFDQVDQTLVVTMLKDDATELRVFDLHRAEPKPVFTKILNSSIKRPMFSASGKQIAFTNQQGLHYVDYQQKKQFEIKPPGLPYSFAGINKNGTISAGNDDILDLFNDNGERIKYTKLSKNLFFSTDLTKILAQDPMDMDYHSPDWTQEIVNANPLSFIKNVKNTPLKLAQYYADDNFLAGIPGKNVNDLYVLNRNRNSIDLLNTQTGEITKGYFSIKEQISFIHFLPVSNIFIAKDKNGLTHSFDANTGKEIGKAFDSQVKTYVFNAEQTQVLARTGNNGFGIWDLRTGKKLISYETEGVLGGFTASPDLKTIIVVDKNSWKIIDVQTKSVLKEEKGTLNSGTFNKQGTALVVVRNDGKASVMNTKDYKTIFEIPTIEFPFVVFNNKGNVLAISEDANHMRLWNLDTKKSFGQNIIISKYSKFFQFSEDDSKIFVQDDAEGFGYVAKLVDASNGNVLTMPFINKKFDYIHILPGEKKILTVEGLMEGKAISVWEIPGNVETSKDQLAEDLEKFYGKKYDEETGAILAFNDNKKTYNTWYFQDPDVRTLSPNSKEGIVEIIKKHYPIKTDADVQFLGVNYAQHPLSRAILADYFGAKPETKYIGQRMYELTTIQLPKIRNENLKKEVQQILQTAAQKLKQ</sequence>
<keyword evidence="1" id="KW-0472">Membrane</keyword>
<dbReference type="InterPro" id="IPR015943">
    <property type="entry name" value="WD40/YVTN_repeat-like_dom_sf"/>
</dbReference>
<dbReference type="SUPFAM" id="SSF52200">
    <property type="entry name" value="Toll/Interleukin receptor TIR domain"/>
    <property type="match status" value="1"/>
</dbReference>